<dbReference type="AlphaFoldDB" id="A0A6C0CQ77"/>
<protein>
    <submittedName>
        <fullName evidence="1">Uncharacterized protein</fullName>
    </submittedName>
</protein>
<name>A0A6C0CQ77_9ZZZZ</name>
<organism evidence="1">
    <name type="scientific">viral metagenome</name>
    <dbReference type="NCBI Taxonomy" id="1070528"/>
    <lineage>
        <taxon>unclassified sequences</taxon>
        <taxon>metagenomes</taxon>
        <taxon>organismal metagenomes</taxon>
    </lineage>
</organism>
<evidence type="ECO:0000313" key="1">
    <source>
        <dbReference type="EMBL" id="QHT07006.1"/>
    </source>
</evidence>
<sequence length="136" mass="16755">MDCVEWIQLPQYPGESIHLWMNMIYERYSIYRSIIVCRNIAHLKQVSYELKKLDVLVCILRNIWDLHNFETSSYRIILITFDQYFHYIEAFNSYIYKNYYCMILQELLSLQEQYCLHKLYQGLEHALLEKYYIILN</sequence>
<reference evidence="1" key="1">
    <citation type="journal article" date="2020" name="Nature">
        <title>Giant virus diversity and host interactions through global metagenomics.</title>
        <authorList>
            <person name="Schulz F."/>
            <person name="Roux S."/>
            <person name="Paez-Espino D."/>
            <person name="Jungbluth S."/>
            <person name="Walsh D.A."/>
            <person name="Denef V.J."/>
            <person name="McMahon K.D."/>
            <person name="Konstantinidis K.T."/>
            <person name="Eloe-Fadrosh E.A."/>
            <person name="Kyrpides N.C."/>
            <person name="Woyke T."/>
        </authorList>
    </citation>
    <scope>NUCLEOTIDE SEQUENCE</scope>
    <source>
        <strain evidence="1">GVMAG-M-3300021962-46</strain>
    </source>
</reference>
<dbReference type="EMBL" id="MN739479">
    <property type="protein sequence ID" value="QHT07006.1"/>
    <property type="molecule type" value="Genomic_DNA"/>
</dbReference>
<accession>A0A6C0CQ77</accession>
<proteinExistence type="predicted"/>